<dbReference type="EMBL" id="WKKH01000004">
    <property type="protein sequence ID" value="MRX75285.1"/>
    <property type="molecule type" value="Genomic_DNA"/>
</dbReference>
<accession>A0A7K0FUL7</accession>
<dbReference type="InterPro" id="IPR025510">
    <property type="entry name" value="DUF4397"/>
</dbReference>
<gene>
    <name evidence="2" type="ORF">GJU39_04215</name>
</gene>
<feature type="domain" description="DUF4397" evidence="1">
    <location>
        <begin position="37"/>
        <end position="143"/>
    </location>
</feature>
<protein>
    <submittedName>
        <fullName evidence="2">DUF4397 domain-containing protein</fullName>
    </submittedName>
</protein>
<dbReference type="Pfam" id="PF14344">
    <property type="entry name" value="DUF4397"/>
    <property type="match status" value="1"/>
</dbReference>
<evidence type="ECO:0000313" key="3">
    <source>
        <dbReference type="Proteomes" id="UP000487757"/>
    </source>
</evidence>
<organism evidence="2 3">
    <name type="scientific">Pedobacter petrophilus</name>
    <dbReference type="NCBI Taxonomy" id="1908241"/>
    <lineage>
        <taxon>Bacteria</taxon>
        <taxon>Pseudomonadati</taxon>
        <taxon>Bacteroidota</taxon>
        <taxon>Sphingobacteriia</taxon>
        <taxon>Sphingobacteriales</taxon>
        <taxon>Sphingobacteriaceae</taxon>
        <taxon>Pedobacter</taxon>
    </lineage>
</organism>
<dbReference type="RefSeq" id="WP_154279444.1">
    <property type="nucleotide sequence ID" value="NZ_JBHUJQ010000001.1"/>
</dbReference>
<reference evidence="2 3" key="1">
    <citation type="submission" date="2019-11" db="EMBL/GenBank/DDBJ databases">
        <title>Pedobacter petrophilus genome.</title>
        <authorList>
            <person name="Feldbauer M.J."/>
            <person name="Newman J.D."/>
        </authorList>
    </citation>
    <scope>NUCLEOTIDE SEQUENCE [LARGE SCALE GENOMIC DNA]</scope>
    <source>
        <strain evidence="2 3">LMG 29686</strain>
    </source>
</reference>
<comment type="caution">
    <text evidence="2">The sequence shown here is derived from an EMBL/GenBank/DDBJ whole genome shotgun (WGS) entry which is preliminary data.</text>
</comment>
<dbReference type="OrthoDB" id="9792011at2"/>
<dbReference type="Proteomes" id="UP000487757">
    <property type="component" value="Unassembled WGS sequence"/>
</dbReference>
<dbReference type="AlphaFoldDB" id="A0A7K0FUL7"/>
<name>A0A7K0FUL7_9SPHI</name>
<evidence type="ECO:0000259" key="1">
    <source>
        <dbReference type="Pfam" id="PF14344"/>
    </source>
</evidence>
<evidence type="ECO:0000313" key="2">
    <source>
        <dbReference type="EMBL" id="MRX75285.1"/>
    </source>
</evidence>
<dbReference type="PROSITE" id="PS51257">
    <property type="entry name" value="PROKAR_LIPOPROTEIN"/>
    <property type="match status" value="1"/>
</dbReference>
<sequence length="224" mass="24394">MKRYSNHLTFILLSVILFTGFTSCKKTDPNPEVKGESKVKFVNAVQAVSVQDISIDGEKVSNATLAFTESTDYLKLVSGDRSVKFMSTNNPETVSAVKYTPSITYTTFLVSNRAGVKEILSYEDNLSNTEAGKAKIKLINLTPFFTTGINVSVQAGTLFVNSLQYKDASAYFSVDADLNLSYNVVGSGTTRIIDNSNFVAGKIYTVWFSGNTAATLQAHVITDN</sequence>
<proteinExistence type="predicted"/>
<keyword evidence="3" id="KW-1185">Reference proteome</keyword>